<proteinExistence type="inferred from homology"/>
<dbReference type="InterPro" id="IPR024904">
    <property type="entry name" value="OTCase_ArgI"/>
</dbReference>
<dbReference type="InterPro" id="IPR006132">
    <property type="entry name" value="Asp/Orn_carbamoyltranf_P-bd"/>
</dbReference>
<feature type="binding site" evidence="7">
    <location>
        <begin position="257"/>
        <end position="258"/>
    </location>
    <ligand>
        <name>L-ornithine</name>
        <dbReference type="ChEBI" id="CHEBI:46911"/>
    </ligand>
</feature>
<dbReference type="PRINTS" id="PR00102">
    <property type="entry name" value="OTCASE"/>
</dbReference>
<evidence type="ECO:0000313" key="10">
    <source>
        <dbReference type="EMBL" id="GAA2343538.1"/>
    </source>
</evidence>
<dbReference type="InterPro" id="IPR036901">
    <property type="entry name" value="Asp/Orn_carbamoylTrfase_sf"/>
</dbReference>
<evidence type="ECO:0000256" key="3">
    <source>
        <dbReference type="ARBA" id="ARBA00013007"/>
    </source>
</evidence>
<feature type="binding site" evidence="7">
    <location>
        <position position="130"/>
    </location>
    <ligand>
        <name>carbamoyl phosphate</name>
        <dbReference type="ChEBI" id="CHEBI:58228"/>
    </ligand>
</feature>
<dbReference type="PRINTS" id="PR00100">
    <property type="entry name" value="AOTCASE"/>
</dbReference>
<feature type="binding site" evidence="7">
    <location>
        <position position="253"/>
    </location>
    <ligand>
        <name>L-ornithine</name>
        <dbReference type="ChEBI" id="CHEBI:46911"/>
    </ligand>
</feature>
<keyword evidence="5 7" id="KW-0808">Transferase</keyword>
<dbReference type="PROSITE" id="PS00097">
    <property type="entry name" value="CARBAMOYLTRANSFERASE"/>
    <property type="match status" value="1"/>
</dbReference>
<name>A0ABN3G3V4_9PSEU</name>
<feature type="domain" description="Aspartate/ornithine carbamoyltransferase Asp/Orn-binding" evidence="8">
    <location>
        <begin position="177"/>
        <end position="333"/>
    </location>
</feature>
<feature type="binding site" evidence="7">
    <location>
        <begin position="294"/>
        <end position="295"/>
    </location>
    <ligand>
        <name>carbamoyl phosphate</name>
        <dbReference type="ChEBI" id="CHEBI:58228"/>
    </ligand>
</feature>
<dbReference type="InterPro" id="IPR006130">
    <property type="entry name" value="Asp/Orn_carbamoylTrfase"/>
</dbReference>
<dbReference type="Pfam" id="PF02729">
    <property type="entry name" value="OTCace_N"/>
    <property type="match status" value="1"/>
</dbReference>
<feature type="binding site" evidence="7">
    <location>
        <begin position="79"/>
        <end position="82"/>
    </location>
    <ligand>
        <name>carbamoyl phosphate</name>
        <dbReference type="ChEBI" id="CHEBI:58228"/>
    </ligand>
</feature>
<reference evidence="10 11" key="1">
    <citation type="journal article" date="2019" name="Int. J. Syst. Evol. Microbiol.">
        <title>The Global Catalogue of Microorganisms (GCM) 10K type strain sequencing project: providing services to taxonomists for standard genome sequencing and annotation.</title>
        <authorList>
            <consortium name="The Broad Institute Genomics Platform"/>
            <consortium name="The Broad Institute Genome Sequencing Center for Infectious Disease"/>
            <person name="Wu L."/>
            <person name="Ma J."/>
        </authorList>
    </citation>
    <scope>NUCLEOTIDE SEQUENCE [LARGE SCALE GENOMIC DNA]</scope>
    <source>
        <strain evidence="10 11">JCM 16221</strain>
    </source>
</reference>
<comment type="caution">
    <text evidence="10">The sequence shown here is derived from an EMBL/GenBank/DDBJ whole genome shotgun (WGS) entry which is preliminary data.</text>
</comment>
<dbReference type="Proteomes" id="UP001501218">
    <property type="component" value="Unassembled WGS sequence"/>
</dbReference>
<feature type="binding site" evidence="7">
    <location>
        <position position="189"/>
    </location>
    <ligand>
        <name>L-ornithine</name>
        <dbReference type="ChEBI" id="CHEBI:46911"/>
    </ligand>
</feature>
<dbReference type="Gene3D" id="3.40.50.1370">
    <property type="entry name" value="Aspartate/ornithine carbamoyltransferase"/>
    <property type="match status" value="2"/>
</dbReference>
<evidence type="ECO:0000256" key="4">
    <source>
        <dbReference type="ARBA" id="ARBA00016634"/>
    </source>
</evidence>
<evidence type="ECO:0000256" key="7">
    <source>
        <dbReference type="HAMAP-Rule" id="MF_01109"/>
    </source>
</evidence>
<evidence type="ECO:0000256" key="2">
    <source>
        <dbReference type="ARBA" id="ARBA00007805"/>
    </source>
</evidence>
<dbReference type="Pfam" id="PF00185">
    <property type="entry name" value="OTCace"/>
    <property type="match status" value="1"/>
</dbReference>
<sequence length="337" mass="36710">MPPADRARRAGAATARRPARIARRHQGELNMPRHFLRDDDLTPAEQTEVLDLADRLKADKLGCTELTGKSVAVIFEKNSTRTRLSFEVGIHQLGGQPIVVDGRMMQLGREETIEDTSRVLSRYADAVVWRTFAQARIDAMASVSRGPVINALTDEFHPCQVLADLQTIRERHGALAGLTLSYLGDGANNMAHSLLVGGATAGMHVRIGAPEGFRPVEWVLEAARKRAAETGGSIELHNTPNGAVDGADVLVTDSWTSMGQENDGKDRVSPFRPFQINPELLAATGKPDTSVLHCLPAHRGMEITDEVLDGPASAVFDEAENRLHAQKALLTWLVRRA</sequence>
<evidence type="ECO:0000259" key="9">
    <source>
        <dbReference type="Pfam" id="PF02729"/>
    </source>
</evidence>
<dbReference type="NCBIfam" id="NF001986">
    <property type="entry name" value="PRK00779.1"/>
    <property type="match status" value="1"/>
</dbReference>
<comment type="similarity">
    <text evidence="2 7">Belongs to the aspartate/ornithine carbamoyltransferase superfamily. OTCase family.</text>
</comment>
<feature type="binding site" evidence="7">
    <location>
        <position position="322"/>
    </location>
    <ligand>
        <name>carbamoyl phosphate</name>
        <dbReference type="ChEBI" id="CHEBI:58228"/>
    </ligand>
</feature>
<gene>
    <name evidence="10" type="primary">argF</name>
    <name evidence="10" type="ORF">GCM10009854_20400</name>
</gene>
<dbReference type="HAMAP" id="MF_01109">
    <property type="entry name" value="OTCase"/>
    <property type="match status" value="1"/>
</dbReference>
<dbReference type="EC" id="2.1.3.3" evidence="3 7"/>
<keyword evidence="7" id="KW-0963">Cytoplasm</keyword>
<evidence type="ECO:0000259" key="8">
    <source>
        <dbReference type="Pfam" id="PF00185"/>
    </source>
</evidence>
<evidence type="ECO:0000256" key="6">
    <source>
        <dbReference type="ARBA" id="ARBA00048772"/>
    </source>
</evidence>
<comment type="pathway">
    <text evidence="1">Amino-acid biosynthesis; L-arginine biosynthesis; L-arginine from L-ornithine and carbamoyl phosphate: step 1/3.</text>
</comment>
<feature type="binding site" evidence="7">
    <location>
        <position position="106"/>
    </location>
    <ligand>
        <name>carbamoyl phosphate</name>
        <dbReference type="ChEBI" id="CHEBI:58228"/>
    </ligand>
</feature>
<dbReference type="NCBIfam" id="TIGR00658">
    <property type="entry name" value="orni_carb_tr"/>
    <property type="match status" value="1"/>
</dbReference>
<dbReference type="InterPro" id="IPR002292">
    <property type="entry name" value="Orn/put_carbamltrans"/>
</dbReference>
<accession>A0ABN3G3V4</accession>
<evidence type="ECO:0000313" key="11">
    <source>
        <dbReference type="Proteomes" id="UP001501218"/>
    </source>
</evidence>
<evidence type="ECO:0000256" key="5">
    <source>
        <dbReference type="ARBA" id="ARBA00022679"/>
    </source>
</evidence>
<dbReference type="EMBL" id="BAAARA010000004">
    <property type="protein sequence ID" value="GAA2343538.1"/>
    <property type="molecule type" value="Genomic_DNA"/>
</dbReference>
<comment type="subcellular location">
    <subcellularLocation>
        <location evidence="7">Cytoplasm</location>
    </subcellularLocation>
</comment>
<dbReference type="SUPFAM" id="SSF53671">
    <property type="entry name" value="Aspartate/ornithine carbamoyltransferase"/>
    <property type="match status" value="1"/>
</dbReference>
<evidence type="ECO:0000256" key="1">
    <source>
        <dbReference type="ARBA" id="ARBA00004975"/>
    </source>
</evidence>
<keyword evidence="11" id="KW-1185">Reference proteome</keyword>
<comment type="catalytic activity">
    <reaction evidence="6 7">
        <text>carbamoyl phosphate + L-ornithine = L-citrulline + phosphate + H(+)</text>
        <dbReference type="Rhea" id="RHEA:19513"/>
        <dbReference type="ChEBI" id="CHEBI:15378"/>
        <dbReference type="ChEBI" id="CHEBI:43474"/>
        <dbReference type="ChEBI" id="CHEBI:46911"/>
        <dbReference type="ChEBI" id="CHEBI:57743"/>
        <dbReference type="ChEBI" id="CHEBI:58228"/>
        <dbReference type="EC" id="2.1.3.3"/>
    </reaction>
</comment>
<dbReference type="PANTHER" id="PTHR45753:SF3">
    <property type="entry name" value="ORNITHINE TRANSCARBAMYLASE, MITOCHONDRIAL"/>
    <property type="match status" value="1"/>
</dbReference>
<dbReference type="InterPro" id="IPR006131">
    <property type="entry name" value="Asp_carbamoyltransf_Asp/Orn-bd"/>
</dbReference>
<dbReference type="PANTHER" id="PTHR45753">
    <property type="entry name" value="ORNITHINE CARBAMOYLTRANSFERASE, MITOCHONDRIAL"/>
    <property type="match status" value="1"/>
</dbReference>
<organism evidence="10 11">
    <name type="scientific">Saccharopolyspora halophila</name>
    <dbReference type="NCBI Taxonomy" id="405551"/>
    <lineage>
        <taxon>Bacteria</taxon>
        <taxon>Bacillati</taxon>
        <taxon>Actinomycetota</taxon>
        <taxon>Actinomycetes</taxon>
        <taxon>Pseudonocardiales</taxon>
        <taxon>Pseudonocardiaceae</taxon>
        <taxon>Saccharopolyspora</taxon>
    </lineage>
</organism>
<feature type="domain" description="Aspartate/ornithine carbamoyltransferase carbamoyl-P binding" evidence="9">
    <location>
        <begin position="33"/>
        <end position="170"/>
    </location>
</feature>
<protein>
    <recommendedName>
        <fullName evidence="4 7">Ornithine carbamoyltransferase</fullName>
        <shortName evidence="7">OTCase</shortName>
        <ecNumber evidence="3 7">2.1.3.3</ecNumber>
    </recommendedName>
</protein>
<feature type="binding site" evidence="7">
    <location>
        <begin position="157"/>
        <end position="160"/>
    </location>
    <ligand>
        <name>carbamoyl phosphate</name>
        <dbReference type="ChEBI" id="CHEBI:58228"/>
    </ligand>
</feature>